<dbReference type="AlphaFoldDB" id="X6LYE9"/>
<keyword evidence="3" id="KW-1133">Transmembrane helix</keyword>
<evidence type="ECO:0000256" key="3">
    <source>
        <dbReference type="SAM" id="Phobius"/>
    </source>
</evidence>
<dbReference type="GO" id="GO:0016020">
    <property type="term" value="C:membrane"/>
    <property type="evidence" value="ECO:0007669"/>
    <property type="project" value="TreeGrafter"/>
</dbReference>
<dbReference type="PRINTS" id="PR00360">
    <property type="entry name" value="C2DOMAIN"/>
</dbReference>
<accession>X6LYE9</accession>
<dbReference type="Proteomes" id="UP000023152">
    <property type="component" value="Unassembled WGS sequence"/>
</dbReference>
<keyword evidence="6" id="KW-1185">Reference proteome</keyword>
<keyword evidence="3" id="KW-0472">Membrane</keyword>
<keyword evidence="2" id="KW-0106">Calcium</keyword>
<dbReference type="InterPro" id="IPR035892">
    <property type="entry name" value="C2_domain_sf"/>
</dbReference>
<dbReference type="OrthoDB" id="63267at2759"/>
<evidence type="ECO:0000259" key="4">
    <source>
        <dbReference type="PROSITE" id="PS50004"/>
    </source>
</evidence>
<dbReference type="EMBL" id="ASPP01026921">
    <property type="protein sequence ID" value="ETO06659.1"/>
    <property type="molecule type" value="Genomic_DNA"/>
</dbReference>
<protein>
    <submittedName>
        <fullName evidence="5">Calcium lipid binding protein</fullName>
    </submittedName>
</protein>
<reference evidence="5 6" key="1">
    <citation type="journal article" date="2013" name="Curr. Biol.">
        <title>The Genome of the Foraminiferan Reticulomyxa filosa.</title>
        <authorList>
            <person name="Glockner G."/>
            <person name="Hulsmann N."/>
            <person name="Schleicher M."/>
            <person name="Noegel A.A."/>
            <person name="Eichinger L."/>
            <person name="Gallinger C."/>
            <person name="Pawlowski J."/>
            <person name="Sierra R."/>
            <person name="Euteneuer U."/>
            <person name="Pillet L."/>
            <person name="Moustafa A."/>
            <person name="Platzer M."/>
            <person name="Groth M."/>
            <person name="Szafranski K."/>
            <person name="Schliwa M."/>
        </authorList>
    </citation>
    <scope>NUCLEOTIDE SEQUENCE [LARGE SCALE GENOMIC DNA]</scope>
</reference>
<evidence type="ECO:0000256" key="1">
    <source>
        <dbReference type="ARBA" id="ARBA00022723"/>
    </source>
</evidence>
<feature type="transmembrane region" description="Helical" evidence="3">
    <location>
        <begin position="208"/>
        <end position="226"/>
    </location>
</feature>
<feature type="transmembrane region" description="Helical" evidence="3">
    <location>
        <begin position="165"/>
        <end position="188"/>
    </location>
</feature>
<organism evidence="5 6">
    <name type="scientific">Reticulomyxa filosa</name>
    <dbReference type="NCBI Taxonomy" id="46433"/>
    <lineage>
        <taxon>Eukaryota</taxon>
        <taxon>Sar</taxon>
        <taxon>Rhizaria</taxon>
        <taxon>Retaria</taxon>
        <taxon>Foraminifera</taxon>
        <taxon>Monothalamids</taxon>
        <taxon>Reticulomyxidae</taxon>
        <taxon>Reticulomyxa</taxon>
    </lineage>
</organism>
<sequence length="234" mass="27488">IICVNDRIGKSDPYVKLSLGKSKEKTKVQLKTLNPVWNETFKFEVKDPVRDSLVIKVRDYDMGTRDDRIGNDLSFLITFLIAQGGKLVNYELSLSETKPGTKIDTKFETKPNSKLFINLIYTEYCCAREREKEEICENTERSNKKKNNNNKIWGGKKKLLIDDNLLLVLFSFVLYFAFFFFFCIVKVLSPFTCRIYLQICSDFQYTNVFLLRVCKSLFFFVLKPYYQKVLEQLN</sequence>
<dbReference type="SUPFAM" id="SSF49562">
    <property type="entry name" value="C2 domain (Calcium/lipid-binding domain, CaLB)"/>
    <property type="match status" value="1"/>
</dbReference>
<dbReference type="PANTHER" id="PTHR45911:SF4">
    <property type="entry name" value="MULTIPLE C2 AND TRANSMEMBRANE DOMAIN-CONTAINING PROTEIN"/>
    <property type="match status" value="1"/>
</dbReference>
<dbReference type="Pfam" id="PF00168">
    <property type="entry name" value="C2"/>
    <property type="match status" value="1"/>
</dbReference>
<comment type="caution">
    <text evidence="5">The sequence shown here is derived from an EMBL/GenBank/DDBJ whole genome shotgun (WGS) entry which is preliminary data.</text>
</comment>
<dbReference type="SMART" id="SM00239">
    <property type="entry name" value="C2"/>
    <property type="match status" value="1"/>
</dbReference>
<name>X6LYE9_RETFI</name>
<evidence type="ECO:0000313" key="5">
    <source>
        <dbReference type="EMBL" id="ETO06659.1"/>
    </source>
</evidence>
<evidence type="ECO:0000313" key="6">
    <source>
        <dbReference type="Proteomes" id="UP000023152"/>
    </source>
</evidence>
<evidence type="ECO:0000256" key="2">
    <source>
        <dbReference type="ARBA" id="ARBA00022837"/>
    </source>
</evidence>
<feature type="non-terminal residue" evidence="5">
    <location>
        <position position="1"/>
    </location>
</feature>
<proteinExistence type="predicted"/>
<feature type="domain" description="C2" evidence="4">
    <location>
        <begin position="1"/>
        <end position="89"/>
    </location>
</feature>
<keyword evidence="3" id="KW-0812">Transmembrane</keyword>
<gene>
    <name evidence="5" type="ORF">RFI_30733</name>
</gene>
<dbReference type="PROSITE" id="PS50004">
    <property type="entry name" value="C2"/>
    <property type="match status" value="1"/>
</dbReference>
<dbReference type="GO" id="GO:0005509">
    <property type="term" value="F:calcium ion binding"/>
    <property type="evidence" value="ECO:0007669"/>
    <property type="project" value="TreeGrafter"/>
</dbReference>
<keyword evidence="1" id="KW-0479">Metal-binding</keyword>
<dbReference type="PANTHER" id="PTHR45911">
    <property type="entry name" value="C2 DOMAIN-CONTAINING PROTEIN"/>
    <property type="match status" value="1"/>
</dbReference>
<dbReference type="Gene3D" id="2.60.40.150">
    <property type="entry name" value="C2 domain"/>
    <property type="match status" value="1"/>
</dbReference>
<dbReference type="InterPro" id="IPR000008">
    <property type="entry name" value="C2_dom"/>
</dbReference>